<dbReference type="Proteomes" id="UP000030106">
    <property type="component" value="Unassembled WGS sequence"/>
</dbReference>
<evidence type="ECO:0000313" key="1">
    <source>
        <dbReference type="EMBL" id="KGQ13086.1"/>
    </source>
</evidence>
<comment type="caution">
    <text evidence="1">The sequence shown here is derived from an EMBL/GenBank/DDBJ whole genome shotgun (WGS) entry which is preliminary data.</text>
</comment>
<protein>
    <submittedName>
        <fullName evidence="1">Putative two-component-system connector protein YcgZ</fullName>
    </submittedName>
</protein>
<accession>A0A0A2VYW9</accession>
<dbReference type="AlphaFoldDB" id="A0A0A2VYW9"/>
<dbReference type="EMBL" id="ANFO01000059">
    <property type="protein sequence ID" value="KGQ13086.1"/>
    <property type="molecule type" value="Genomic_DNA"/>
</dbReference>
<dbReference type="GO" id="GO:0071468">
    <property type="term" value="P:cellular response to acidic pH"/>
    <property type="evidence" value="ECO:0007669"/>
    <property type="project" value="InterPro"/>
</dbReference>
<reference evidence="1 2" key="1">
    <citation type="submission" date="2012-10" db="EMBL/GenBank/DDBJ databases">
        <title>Genome sequencing and analysis of entomopathogenic fungi Beauveria bassiana D1-5.</title>
        <authorList>
            <person name="Li Q."/>
            <person name="Wang L."/>
            <person name="Zhang Z."/>
            <person name="Wang Q."/>
            <person name="Ren J."/>
            <person name="Wang M."/>
            <person name="Xu W."/>
            <person name="Wang J."/>
            <person name="Lu Y."/>
            <person name="Du Q."/>
            <person name="Sun Z."/>
        </authorList>
    </citation>
    <scope>NUCLEOTIDE SEQUENCE [LARGE SCALE GENOMIC DNA]</scope>
    <source>
        <strain evidence="1 2">D1-5</strain>
    </source>
</reference>
<organism evidence="1 2">
    <name type="scientific">Beauveria bassiana D1-5</name>
    <dbReference type="NCBI Taxonomy" id="1245745"/>
    <lineage>
        <taxon>Eukaryota</taxon>
        <taxon>Fungi</taxon>
        <taxon>Dikarya</taxon>
        <taxon>Ascomycota</taxon>
        <taxon>Pezizomycotina</taxon>
        <taxon>Sordariomycetes</taxon>
        <taxon>Hypocreomycetidae</taxon>
        <taxon>Hypocreales</taxon>
        <taxon>Cordycipitaceae</taxon>
        <taxon>Beauveria</taxon>
    </lineage>
</organism>
<gene>
    <name evidence="1" type="ORF">BBAD15_g1168</name>
</gene>
<dbReference type="Gene3D" id="1.20.5.5260">
    <property type="match status" value="1"/>
</dbReference>
<dbReference type="NCBIfam" id="NF040640">
    <property type="entry name" value="YcgZ_fam"/>
    <property type="match status" value="1"/>
</dbReference>
<evidence type="ECO:0000313" key="2">
    <source>
        <dbReference type="Proteomes" id="UP000030106"/>
    </source>
</evidence>
<dbReference type="Pfam" id="PF10798">
    <property type="entry name" value="YmgB"/>
    <property type="match status" value="1"/>
</dbReference>
<dbReference type="HOGENOM" id="CLU_164045_0_0_1"/>
<proteinExistence type="predicted"/>
<name>A0A0A2VYW9_BEABA</name>
<dbReference type="InterPro" id="IPR024753">
    <property type="entry name" value="AriR"/>
</dbReference>
<sequence>MYNFTHRVNLQERLMRQNTFSPENSAENDIARYFSGAAPLSQQETMGQIVLEILSDGRNLNRKAICTKLLSRLDRVSEPAEEKHYQALLGMLFTR</sequence>